<gene>
    <name evidence="1" type="ORF">LCGC14_3165870</name>
</gene>
<accession>A0A0F8XT42</accession>
<proteinExistence type="predicted"/>
<dbReference type="Pfam" id="PF07892">
    <property type="entry name" value="DUF1667"/>
    <property type="match status" value="1"/>
</dbReference>
<comment type="caution">
    <text evidence="1">The sequence shown here is derived from an EMBL/GenBank/DDBJ whole genome shotgun (WGS) entry which is preliminary data.</text>
</comment>
<name>A0A0F8XT42_9ZZZZ</name>
<sequence length="99" mass="10833">EKILSVKGDSCKKGIEYAEKEIFHPERIVTTTVKISGASLILLPVKTEVSVPKELCFKVIESASKLQVRAPVRMGEVLIRDILKSGVNLVATRSVEKVG</sequence>
<protein>
    <recommendedName>
        <fullName evidence="2">DUF1667 domain-containing protein</fullName>
    </recommendedName>
</protein>
<feature type="non-terminal residue" evidence="1">
    <location>
        <position position="1"/>
    </location>
</feature>
<dbReference type="InterPro" id="IPR036593">
    <property type="entry name" value="CPE0013-like_sf"/>
</dbReference>
<dbReference type="AlphaFoldDB" id="A0A0F8XT42"/>
<dbReference type="EMBL" id="LAZR01070108">
    <property type="protein sequence ID" value="KKK45194.1"/>
    <property type="molecule type" value="Genomic_DNA"/>
</dbReference>
<reference evidence="1" key="1">
    <citation type="journal article" date="2015" name="Nature">
        <title>Complex archaea that bridge the gap between prokaryotes and eukaryotes.</title>
        <authorList>
            <person name="Spang A."/>
            <person name="Saw J.H."/>
            <person name="Jorgensen S.L."/>
            <person name="Zaremba-Niedzwiedzka K."/>
            <person name="Martijn J."/>
            <person name="Lind A.E."/>
            <person name="van Eijk R."/>
            <person name="Schleper C."/>
            <person name="Guy L."/>
            <person name="Ettema T.J."/>
        </authorList>
    </citation>
    <scope>NUCLEOTIDE SEQUENCE</scope>
</reference>
<evidence type="ECO:0000313" key="1">
    <source>
        <dbReference type="EMBL" id="KKK45194.1"/>
    </source>
</evidence>
<dbReference type="PANTHER" id="PTHR39450">
    <property type="entry name" value="MOLYBDOPTERIN OXIDOREDUCTASE, 4FE-4S CLUSTER-BINDING SUBUNIT"/>
    <property type="match status" value="1"/>
</dbReference>
<dbReference type="PANTHER" id="PTHR39450:SF1">
    <property type="entry name" value="DUF1667 DOMAIN-CONTAINING PROTEIN"/>
    <property type="match status" value="1"/>
</dbReference>
<evidence type="ECO:0008006" key="2">
    <source>
        <dbReference type="Google" id="ProtNLM"/>
    </source>
</evidence>
<dbReference type="InterPro" id="IPR012460">
    <property type="entry name" value="DUF1667"/>
</dbReference>
<organism evidence="1">
    <name type="scientific">marine sediment metagenome</name>
    <dbReference type="NCBI Taxonomy" id="412755"/>
    <lineage>
        <taxon>unclassified sequences</taxon>
        <taxon>metagenomes</taxon>
        <taxon>ecological metagenomes</taxon>
    </lineage>
</organism>
<dbReference type="Gene3D" id="3.10.530.10">
    <property type="entry name" value="CPE0013-like"/>
    <property type="match status" value="1"/>
</dbReference>
<dbReference type="SUPFAM" id="SSF160148">
    <property type="entry name" value="CPE0013-like"/>
    <property type="match status" value="1"/>
</dbReference>